<dbReference type="AlphaFoldDB" id="A0A0C7R1G0"/>
<dbReference type="Pfam" id="PF01925">
    <property type="entry name" value="TauE"/>
    <property type="match status" value="1"/>
</dbReference>
<protein>
    <recommendedName>
        <fullName evidence="8">Probable membrane transporter protein</fullName>
    </recommendedName>
</protein>
<evidence type="ECO:0000256" key="2">
    <source>
        <dbReference type="ARBA" id="ARBA00009142"/>
    </source>
</evidence>
<sequence length="250" mass="26974">MLTIIFLCIGGFLASFVDSIAGGGGLISMPILLMAGLPAHLALGTNKFAGSFGCFSSAYRYAKSGKTNIELLKKLIPFTIIGCFLGVKCVLSISDTILNILVFIMILVVALYTYFKKELGTIDNFQGINDKNIKIGIIMAFSLGFYDGFFGPGTGTFLAFSLIKIYGFDFLSASANTKILNFTSNFIALILFMINGQILYSVAILYAISMILGGYIGAKVAINKGSKLIKPIFLIMSIAVGFKLIYQTIK</sequence>
<dbReference type="RefSeq" id="WP_055334064.1">
    <property type="nucleotide sequence ID" value="NZ_CDNF01000003.1"/>
</dbReference>
<dbReference type="InterPro" id="IPR052017">
    <property type="entry name" value="TSUP"/>
</dbReference>
<dbReference type="InterPro" id="IPR002781">
    <property type="entry name" value="TM_pro_TauE-like"/>
</dbReference>
<reference evidence="9 10" key="1">
    <citation type="submission" date="2015-01" db="EMBL/GenBank/DDBJ databases">
        <authorList>
            <person name="Aslett A.Martin."/>
            <person name="De Silva Nishadi"/>
        </authorList>
    </citation>
    <scope>NUCLEOTIDE SEQUENCE [LARGE SCALE GENOMIC DNA]</scope>
    <source>
        <strain evidence="9 10">R28058</strain>
    </source>
</reference>
<feature type="transmembrane region" description="Helical" evidence="8">
    <location>
        <begin position="97"/>
        <end position="115"/>
    </location>
</feature>
<evidence type="ECO:0000256" key="6">
    <source>
        <dbReference type="ARBA" id="ARBA00022989"/>
    </source>
</evidence>
<keyword evidence="6 8" id="KW-1133">Transmembrane helix</keyword>
<dbReference type="Proteomes" id="UP000049127">
    <property type="component" value="Unassembled WGS sequence"/>
</dbReference>
<accession>A0A0C7R1G0</accession>
<feature type="transmembrane region" description="Helical" evidence="8">
    <location>
        <begin position="71"/>
        <end position="91"/>
    </location>
</feature>
<evidence type="ECO:0000256" key="3">
    <source>
        <dbReference type="ARBA" id="ARBA00022448"/>
    </source>
</evidence>
<dbReference type="PANTHER" id="PTHR30269:SF0">
    <property type="entry name" value="MEMBRANE TRANSPORTER PROTEIN YFCA-RELATED"/>
    <property type="match status" value="1"/>
</dbReference>
<proteinExistence type="inferred from homology"/>
<dbReference type="OrthoDB" id="554695at2"/>
<organism evidence="9 10">
    <name type="scientific">Paraclostridium sordellii</name>
    <name type="common">Clostridium sordellii</name>
    <dbReference type="NCBI Taxonomy" id="1505"/>
    <lineage>
        <taxon>Bacteria</taxon>
        <taxon>Bacillati</taxon>
        <taxon>Bacillota</taxon>
        <taxon>Clostridia</taxon>
        <taxon>Peptostreptococcales</taxon>
        <taxon>Peptostreptococcaceae</taxon>
        <taxon>Paraclostridium</taxon>
    </lineage>
</organism>
<feature type="transmembrane region" description="Helical" evidence="8">
    <location>
        <begin position="186"/>
        <end position="216"/>
    </location>
</feature>
<feature type="transmembrane region" description="Helical" evidence="8">
    <location>
        <begin position="29"/>
        <end position="50"/>
    </location>
</feature>
<keyword evidence="5 8" id="KW-0812">Transmembrane</keyword>
<evidence type="ECO:0000313" key="10">
    <source>
        <dbReference type="Proteomes" id="UP000049127"/>
    </source>
</evidence>
<evidence type="ECO:0000313" key="9">
    <source>
        <dbReference type="EMBL" id="CEQ03068.1"/>
    </source>
</evidence>
<dbReference type="PANTHER" id="PTHR30269">
    <property type="entry name" value="TRANSMEMBRANE PROTEIN YFCA"/>
    <property type="match status" value="1"/>
</dbReference>
<dbReference type="GO" id="GO:0005886">
    <property type="term" value="C:plasma membrane"/>
    <property type="evidence" value="ECO:0007669"/>
    <property type="project" value="UniProtKB-SubCell"/>
</dbReference>
<keyword evidence="7 8" id="KW-0472">Membrane</keyword>
<keyword evidence="4 8" id="KW-1003">Cell membrane</keyword>
<evidence type="ECO:0000256" key="5">
    <source>
        <dbReference type="ARBA" id="ARBA00022692"/>
    </source>
</evidence>
<evidence type="ECO:0000256" key="1">
    <source>
        <dbReference type="ARBA" id="ARBA00004651"/>
    </source>
</evidence>
<comment type="subcellular location">
    <subcellularLocation>
        <location evidence="1 8">Cell membrane</location>
        <topology evidence="1 8">Multi-pass membrane protein</topology>
    </subcellularLocation>
</comment>
<keyword evidence="3" id="KW-0813">Transport</keyword>
<name>A0A0C7R1G0_PARSO</name>
<evidence type="ECO:0000256" key="7">
    <source>
        <dbReference type="ARBA" id="ARBA00023136"/>
    </source>
</evidence>
<evidence type="ECO:0000256" key="4">
    <source>
        <dbReference type="ARBA" id="ARBA00022475"/>
    </source>
</evidence>
<comment type="similarity">
    <text evidence="2 8">Belongs to the 4-toluene sulfonate uptake permease (TSUP) (TC 2.A.102) family.</text>
</comment>
<feature type="transmembrane region" description="Helical" evidence="8">
    <location>
        <begin position="136"/>
        <end position="166"/>
    </location>
</feature>
<feature type="transmembrane region" description="Helical" evidence="8">
    <location>
        <begin position="228"/>
        <end position="246"/>
    </location>
</feature>
<dbReference type="EMBL" id="CEKZ01000003">
    <property type="protein sequence ID" value="CEQ03068.1"/>
    <property type="molecule type" value="Genomic_DNA"/>
</dbReference>
<gene>
    <name evidence="9" type="primary">yfcA</name>
    <name evidence="9" type="ORF">R28058_08011</name>
</gene>
<evidence type="ECO:0000256" key="8">
    <source>
        <dbReference type="RuleBase" id="RU363041"/>
    </source>
</evidence>